<evidence type="ECO:0000313" key="1">
    <source>
        <dbReference type="EMBL" id="EOO01734.1"/>
    </source>
</evidence>
<protein>
    <submittedName>
        <fullName evidence="1">Uncharacterized protein</fullName>
    </submittedName>
</protein>
<keyword evidence="2" id="KW-1185">Reference proteome</keyword>
<accession>R8BQX6</accession>
<gene>
    <name evidence="1" type="ORF">UCRPA7_2760</name>
</gene>
<evidence type="ECO:0000313" key="2">
    <source>
        <dbReference type="Proteomes" id="UP000014074"/>
    </source>
</evidence>
<dbReference type="RefSeq" id="XP_007913521.1">
    <property type="nucleotide sequence ID" value="XM_007915330.1"/>
</dbReference>
<dbReference type="AlphaFoldDB" id="R8BQX6"/>
<dbReference type="HOGENOM" id="CLU_2639847_0_0_1"/>
<proteinExistence type="predicted"/>
<dbReference type="EMBL" id="KB932967">
    <property type="protein sequence ID" value="EOO01734.1"/>
    <property type="molecule type" value="Genomic_DNA"/>
</dbReference>
<reference evidence="2" key="1">
    <citation type="journal article" date="2013" name="Genome Announc.">
        <title>Draft genome sequence of the ascomycete Phaeoacremonium aleophilum strain UCR-PA7, a causal agent of the esca disease complex in grapevines.</title>
        <authorList>
            <person name="Blanco-Ulate B."/>
            <person name="Rolshausen P."/>
            <person name="Cantu D."/>
        </authorList>
    </citation>
    <scope>NUCLEOTIDE SEQUENCE [LARGE SCALE GENOMIC DNA]</scope>
    <source>
        <strain evidence="2">UCR-PA7</strain>
    </source>
</reference>
<dbReference type="KEGG" id="tmn:UCRPA7_2760"/>
<sequence length="77" mass="8129">MASQKKTESALHNLFKNYPASFSSGADEWEAFLLSSATGRAGEEHDRVRRLLAEAGGVCAEADREGAGVGWDGGEGD</sequence>
<name>R8BQX6_PHAM7</name>
<dbReference type="GeneID" id="19323042"/>
<organism evidence="1 2">
    <name type="scientific">Phaeoacremonium minimum (strain UCR-PA7)</name>
    <name type="common">Esca disease fungus</name>
    <name type="synonym">Togninia minima</name>
    <dbReference type="NCBI Taxonomy" id="1286976"/>
    <lineage>
        <taxon>Eukaryota</taxon>
        <taxon>Fungi</taxon>
        <taxon>Dikarya</taxon>
        <taxon>Ascomycota</taxon>
        <taxon>Pezizomycotina</taxon>
        <taxon>Sordariomycetes</taxon>
        <taxon>Sordariomycetidae</taxon>
        <taxon>Togniniales</taxon>
        <taxon>Togniniaceae</taxon>
        <taxon>Phaeoacremonium</taxon>
    </lineage>
</organism>
<dbReference type="Proteomes" id="UP000014074">
    <property type="component" value="Unassembled WGS sequence"/>
</dbReference>